<name>A0A6A6C2W4_ZASCE</name>
<gene>
    <name evidence="7" type="ORF">M409DRAFT_69789</name>
</gene>
<feature type="domain" description="D-isomer specific 2-hydroxyacid dehydrogenase NAD-binding" evidence="6">
    <location>
        <begin position="109"/>
        <end position="298"/>
    </location>
</feature>
<evidence type="ECO:0008006" key="9">
    <source>
        <dbReference type="Google" id="ProtNLM"/>
    </source>
</evidence>
<evidence type="ECO:0000259" key="6">
    <source>
        <dbReference type="Pfam" id="PF02826"/>
    </source>
</evidence>
<dbReference type="SUPFAM" id="SSF52283">
    <property type="entry name" value="Formate/glycerate dehydrogenase catalytic domain-like"/>
    <property type="match status" value="1"/>
</dbReference>
<keyword evidence="2 4" id="KW-0560">Oxidoreductase</keyword>
<dbReference type="InterPro" id="IPR029753">
    <property type="entry name" value="D-isomer_DH_CS"/>
</dbReference>
<dbReference type="PANTHER" id="PTHR43761:SF1">
    <property type="entry name" value="D-ISOMER SPECIFIC 2-HYDROXYACID DEHYDROGENASE CATALYTIC DOMAIN-CONTAINING PROTEIN-RELATED"/>
    <property type="match status" value="1"/>
</dbReference>
<dbReference type="Gene3D" id="3.40.50.720">
    <property type="entry name" value="NAD(P)-binding Rossmann-like Domain"/>
    <property type="match status" value="2"/>
</dbReference>
<accession>A0A6A6C2W4</accession>
<evidence type="ECO:0000259" key="5">
    <source>
        <dbReference type="Pfam" id="PF00389"/>
    </source>
</evidence>
<proteinExistence type="inferred from homology"/>
<evidence type="ECO:0000256" key="3">
    <source>
        <dbReference type="ARBA" id="ARBA00023027"/>
    </source>
</evidence>
<dbReference type="Pfam" id="PF00389">
    <property type="entry name" value="2-Hacid_dh"/>
    <property type="match status" value="1"/>
</dbReference>
<feature type="domain" description="D-isomer specific 2-hydroxyacid dehydrogenase catalytic" evidence="5">
    <location>
        <begin position="28"/>
        <end position="329"/>
    </location>
</feature>
<dbReference type="Proteomes" id="UP000799537">
    <property type="component" value="Unassembled WGS sequence"/>
</dbReference>
<comment type="similarity">
    <text evidence="1 4">Belongs to the D-isomer specific 2-hydroxyacid dehydrogenase family.</text>
</comment>
<dbReference type="PROSITE" id="PS00671">
    <property type="entry name" value="D_2_HYDROXYACID_DH_3"/>
    <property type="match status" value="1"/>
</dbReference>
<protein>
    <recommendedName>
        <fullName evidence="9">D-isomer specific 2-hydroxyacid dehydrogenase NAD-binding domain-containing protein</fullName>
    </recommendedName>
</protein>
<dbReference type="RefSeq" id="XP_033662333.1">
    <property type="nucleotide sequence ID" value="XM_033818441.1"/>
</dbReference>
<keyword evidence="8" id="KW-1185">Reference proteome</keyword>
<organism evidence="7 8">
    <name type="scientific">Zasmidium cellare ATCC 36951</name>
    <dbReference type="NCBI Taxonomy" id="1080233"/>
    <lineage>
        <taxon>Eukaryota</taxon>
        <taxon>Fungi</taxon>
        <taxon>Dikarya</taxon>
        <taxon>Ascomycota</taxon>
        <taxon>Pezizomycotina</taxon>
        <taxon>Dothideomycetes</taxon>
        <taxon>Dothideomycetidae</taxon>
        <taxon>Mycosphaerellales</taxon>
        <taxon>Mycosphaerellaceae</taxon>
        <taxon>Zasmidium</taxon>
    </lineage>
</organism>
<dbReference type="Pfam" id="PF02826">
    <property type="entry name" value="2-Hacid_dh_C"/>
    <property type="match status" value="1"/>
</dbReference>
<dbReference type="GO" id="GO:0016616">
    <property type="term" value="F:oxidoreductase activity, acting on the CH-OH group of donors, NAD or NADP as acceptor"/>
    <property type="evidence" value="ECO:0007669"/>
    <property type="project" value="InterPro"/>
</dbReference>
<dbReference type="InterPro" id="IPR050418">
    <property type="entry name" value="D-iso_2-hydroxyacid_DH_PdxB"/>
</dbReference>
<sequence length="330" mass="35447">MTHHIVALDGGYVKIPPFSLPNPHKYTEYSNTLPTEVPSRVSDATIVITNLVPLSAETLRPECTPYLQLIAVMAAGVDCLDLPACKARGIRVCNIPGGSAIAVSEHTIGLYFAVRRKTVQLHYLTTKTMEWEEKGTLKDVYGGLPLTCESEVMGILGYGSLGQKIAGLARALGMQVLVASRKDDNSSEASSHNGVECSRTPFHEVLRRSTVLVIAVPRLPSTTDMISTPEFSIMQRNAILINVARGGIVNESALVRALKQGLIAGAATDVFTTEPAGRTTSPLLAEDVPNLTVSPHLAWYAQSTQDTRARQVKEIVEGFVASGEGKNVVV</sequence>
<dbReference type="PANTHER" id="PTHR43761">
    <property type="entry name" value="D-ISOMER SPECIFIC 2-HYDROXYACID DEHYDROGENASE FAMILY PROTEIN (AFU_ORTHOLOGUE AFUA_1G13630)"/>
    <property type="match status" value="1"/>
</dbReference>
<dbReference type="AlphaFoldDB" id="A0A6A6C2W4"/>
<dbReference type="InterPro" id="IPR036291">
    <property type="entry name" value="NAD(P)-bd_dom_sf"/>
</dbReference>
<evidence type="ECO:0000313" key="8">
    <source>
        <dbReference type="Proteomes" id="UP000799537"/>
    </source>
</evidence>
<evidence type="ECO:0000313" key="7">
    <source>
        <dbReference type="EMBL" id="KAF2161444.1"/>
    </source>
</evidence>
<evidence type="ECO:0000256" key="2">
    <source>
        <dbReference type="ARBA" id="ARBA00023002"/>
    </source>
</evidence>
<reference evidence="7" key="1">
    <citation type="journal article" date="2020" name="Stud. Mycol.">
        <title>101 Dothideomycetes genomes: a test case for predicting lifestyles and emergence of pathogens.</title>
        <authorList>
            <person name="Haridas S."/>
            <person name="Albert R."/>
            <person name="Binder M."/>
            <person name="Bloem J."/>
            <person name="Labutti K."/>
            <person name="Salamov A."/>
            <person name="Andreopoulos B."/>
            <person name="Baker S."/>
            <person name="Barry K."/>
            <person name="Bills G."/>
            <person name="Bluhm B."/>
            <person name="Cannon C."/>
            <person name="Castanera R."/>
            <person name="Culley D."/>
            <person name="Daum C."/>
            <person name="Ezra D."/>
            <person name="Gonzalez J."/>
            <person name="Henrissat B."/>
            <person name="Kuo A."/>
            <person name="Liang C."/>
            <person name="Lipzen A."/>
            <person name="Lutzoni F."/>
            <person name="Magnuson J."/>
            <person name="Mondo S."/>
            <person name="Nolan M."/>
            <person name="Ohm R."/>
            <person name="Pangilinan J."/>
            <person name="Park H.-J."/>
            <person name="Ramirez L."/>
            <person name="Alfaro M."/>
            <person name="Sun H."/>
            <person name="Tritt A."/>
            <person name="Yoshinaga Y."/>
            <person name="Zwiers L.-H."/>
            <person name="Turgeon B."/>
            <person name="Goodwin S."/>
            <person name="Spatafora J."/>
            <person name="Crous P."/>
            <person name="Grigoriev I."/>
        </authorList>
    </citation>
    <scope>NUCLEOTIDE SEQUENCE</scope>
    <source>
        <strain evidence="7">ATCC 36951</strain>
    </source>
</reference>
<keyword evidence="3" id="KW-0520">NAD</keyword>
<dbReference type="InterPro" id="IPR006139">
    <property type="entry name" value="D-isomer_2_OHA_DH_cat_dom"/>
</dbReference>
<dbReference type="InterPro" id="IPR006140">
    <property type="entry name" value="D-isomer_DH_NAD-bd"/>
</dbReference>
<dbReference type="SUPFAM" id="SSF51735">
    <property type="entry name" value="NAD(P)-binding Rossmann-fold domains"/>
    <property type="match status" value="1"/>
</dbReference>
<evidence type="ECO:0000256" key="4">
    <source>
        <dbReference type="RuleBase" id="RU003719"/>
    </source>
</evidence>
<dbReference type="GO" id="GO:0051287">
    <property type="term" value="F:NAD binding"/>
    <property type="evidence" value="ECO:0007669"/>
    <property type="project" value="InterPro"/>
</dbReference>
<evidence type="ECO:0000256" key="1">
    <source>
        <dbReference type="ARBA" id="ARBA00005854"/>
    </source>
</evidence>
<dbReference type="EMBL" id="ML993619">
    <property type="protein sequence ID" value="KAF2161444.1"/>
    <property type="molecule type" value="Genomic_DNA"/>
</dbReference>
<dbReference type="OrthoDB" id="298012at2759"/>
<dbReference type="GeneID" id="54571713"/>